<accession>A0A016RTY0</accession>
<reference evidence="13" key="1">
    <citation type="journal article" date="2015" name="Nat. Genet.">
        <title>The genome and transcriptome of the zoonotic hookworm Ancylostoma ceylanicum identify infection-specific gene families.</title>
        <authorList>
            <person name="Schwarz E.M."/>
            <person name="Hu Y."/>
            <person name="Antoshechkin I."/>
            <person name="Miller M.M."/>
            <person name="Sternberg P.W."/>
            <person name="Aroian R.V."/>
        </authorList>
    </citation>
    <scope>NUCLEOTIDE SEQUENCE</scope>
    <source>
        <strain evidence="13">HY135</strain>
    </source>
</reference>
<keyword evidence="11" id="KW-0732">Signal</keyword>
<keyword evidence="5 10" id="KW-0812">Transmembrane</keyword>
<evidence type="ECO:0000256" key="7">
    <source>
        <dbReference type="ARBA" id="ARBA00022989"/>
    </source>
</evidence>
<evidence type="ECO:0000256" key="4">
    <source>
        <dbReference type="ARBA" id="ARBA00022679"/>
    </source>
</evidence>
<feature type="chain" id="PRO_5001485756" description="Hexosyltransferase" evidence="11">
    <location>
        <begin position="22"/>
        <end position="657"/>
    </location>
</feature>
<sequence length="657" mass="77196">MRRKRFCLLIFLAAIFWETSHFPRAWENIFNGDHYYDVNRLNLDLFAHYGDNKTYMDEILHPYRYLIVPDIARVRHSSITVLVLSSVGDFHTREQWRLTYANVENKEKYNYNVVFLCGLAKEPYINDKIKVEGETYGDILQADFIDSYRNISIKILSGFRFISILSEGLKAVIRMDDDMNWRVANVTDFIHTTVKPEKKAFYCERSERGISPTRDRRNKWFLTMEEYPYAELPTYCRGGSYIATMPAVHHVLQNVHSSRFLWLEDVFITGMLNRNEGATVVDIGRRRFFRNKANVDSFDYAWRIPEKKGTQSDVTTFNMYRFHLRILLFAAALFQLVILPFLTILLYLYGTYARKFAVPLEGNVNHLDLSVVDNVNRILDAKFGGNRTYRDSALAPVAYLIVPTRMHIQQRRILVLVPSDVKNRENRNIWRRTYGHPRNKEKFGYTAIFCVGTSHDPSDESRLLDEALDYGDILQADFVDSYRNLTIKMLTAIRYVVIAAREAKSVFKVDDDVSWRIRSVTAYIHNVVNSKACSFHCYRHEAGGAPPRNKWRKWYTTVEEYPFKTLPTYCLGWSYIATLPALDAVLSRVHLERFLWLEDVFISGVLNQNVAEVVGIDKRRYFRNKSDFRLFPKAWFYHLQHRNITIERGYTILNKSY</sequence>
<keyword evidence="7 10" id="KW-1133">Transmembrane helix</keyword>
<comment type="caution">
    <text evidence="12">The sequence shown here is derived from an EMBL/GenBank/DDBJ whole genome shotgun (WGS) entry which is preliminary data.</text>
</comment>
<dbReference type="GO" id="GO:0006493">
    <property type="term" value="P:protein O-linked glycosylation"/>
    <property type="evidence" value="ECO:0007669"/>
    <property type="project" value="TreeGrafter"/>
</dbReference>
<dbReference type="Pfam" id="PF01762">
    <property type="entry name" value="Galactosyl_T"/>
    <property type="match status" value="2"/>
</dbReference>
<evidence type="ECO:0000256" key="9">
    <source>
        <dbReference type="ARBA" id="ARBA00023136"/>
    </source>
</evidence>
<feature type="signal peptide" evidence="11">
    <location>
        <begin position="1"/>
        <end position="21"/>
    </location>
</feature>
<dbReference type="OrthoDB" id="6355886at2759"/>
<keyword evidence="13" id="KW-1185">Reference proteome</keyword>
<evidence type="ECO:0008006" key="14">
    <source>
        <dbReference type="Google" id="ProtNLM"/>
    </source>
</evidence>
<dbReference type="GO" id="GO:0000139">
    <property type="term" value="C:Golgi membrane"/>
    <property type="evidence" value="ECO:0007669"/>
    <property type="project" value="UniProtKB-SubCell"/>
</dbReference>
<evidence type="ECO:0000313" key="12">
    <source>
        <dbReference type="EMBL" id="EYB81429.1"/>
    </source>
</evidence>
<dbReference type="AlphaFoldDB" id="A0A016RTY0"/>
<evidence type="ECO:0000256" key="11">
    <source>
        <dbReference type="SAM" id="SignalP"/>
    </source>
</evidence>
<evidence type="ECO:0000256" key="8">
    <source>
        <dbReference type="ARBA" id="ARBA00023034"/>
    </source>
</evidence>
<protein>
    <recommendedName>
        <fullName evidence="14">Hexosyltransferase</fullName>
    </recommendedName>
</protein>
<comment type="subcellular location">
    <subcellularLocation>
        <location evidence="1">Golgi apparatus membrane</location>
        <topology evidence="1">Single-pass type II membrane protein</topology>
    </subcellularLocation>
</comment>
<dbReference type="EMBL" id="JARK01001720">
    <property type="protein sequence ID" value="EYB81429.1"/>
    <property type="molecule type" value="Genomic_DNA"/>
</dbReference>
<evidence type="ECO:0000256" key="5">
    <source>
        <dbReference type="ARBA" id="ARBA00022692"/>
    </source>
</evidence>
<dbReference type="STRING" id="53326.A0A016RTY0"/>
<evidence type="ECO:0000256" key="1">
    <source>
        <dbReference type="ARBA" id="ARBA00004323"/>
    </source>
</evidence>
<dbReference type="Gene3D" id="3.90.550.50">
    <property type="match status" value="2"/>
</dbReference>
<keyword evidence="8" id="KW-0333">Golgi apparatus</keyword>
<feature type="transmembrane region" description="Helical" evidence="10">
    <location>
        <begin position="326"/>
        <end position="349"/>
    </location>
</feature>
<dbReference type="PANTHER" id="PTHR11214:SF364">
    <property type="entry name" value="HEXOSYLTRANSFERASE"/>
    <property type="match status" value="1"/>
</dbReference>
<dbReference type="Proteomes" id="UP000024635">
    <property type="component" value="Unassembled WGS sequence"/>
</dbReference>
<proteinExistence type="inferred from homology"/>
<keyword evidence="3" id="KW-0328">Glycosyltransferase</keyword>
<dbReference type="InterPro" id="IPR002659">
    <property type="entry name" value="Glyco_trans_31"/>
</dbReference>
<keyword evidence="9 10" id="KW-0472">Membrane</keyword>
<evidence type="ECO:0000313" key="13">
    <source>
        <dbReference type="Proteomes" id="UP000024635"/>
    </source>
</evidence>
<keyword evidence="4" id="KW-0808">Transferase</keyword>
<name>A0A016RTY0_9BILA</name>
<keyword evidence="6" id="KW-0735">Signal-anchor</keyword>
<evidence type="ECO:0000256" key="2">
    <source>
        <dbReference type="ARBA" id="ARBA00008661"/>
    </source>
</evidence>
<dbReference type="GO" id="GO:0016758">
    <property type="term" value="F:hexosyltransferase activity"/>
    <property type="evidence" value="ECO:0007669"/>
    <property type="project" value="InterPro"/>
</dbReference>
<comment type="similarity">
    <text evidence="2">Belongs to the glycosyltransferase 31 family.</text>
</comment>
<evidence type="ECO:0000256" key="3">
    <source>
        <dbReference type="ARBA" id="ARBA00022676"/>
    </source>
</evidence>
<evidence type="ECO:0000256" key="6">
    <source>
        <dbReference type="ARBA" id="ARBA00022968"/>
    </source>
</evidence>
<evidence type="ECO:0000256" key="10">
    <source>
        <dbReference type="SAM" id="Phobius"/>
    </source>
</evidence>
<gene>
    <name evidence="12" type="primary">Acey_s0384.g409</name>
    <name evidence="12" type="ORF">Y032_0384g409</name>
</gene>
<dbReference type="PANTHER" id="PTHR11214">
    <property type="entry name" value="BETA-1,3-N-ACETYLGLUCOSAMINYLTRANSFERASE"/>
    <property type="match status" value="1"/>
</dbReference>
<organism evidence="12 13">
    <name type="scientific">Ancylostoma ceylanicum</name>
    <dbReference type="NCBI Taxonomy" id="53326"/>
    <lineage>
        <taxon>Eukaryota</taxon>
        <taxon>Metazoa</taxon>
        <taxon>Ecdysozoa</taxon>
        <taxon>Nematoda</taxon>
        <taxon>Chromadorea</taxon>
        <taxon>Rhabditida</taxon>
        <taxon>Rhabditina</taxon>
        <taxon>Rhabditomorpha</taxon>
        <taxon>Strongyloidea</taxon>
        <taxon>Ancylostomatidae</taxon>
        <taxon>Ancylostomatinae</taxon>
        <taxon>Ancylostoma</taxon>
    </lineage>
</organism>